<comment type="function">
    <text evidence="9">Acts as an acyl-protein thioesterase that hydrolyzes fatty acids from acylated residues in proteins. Regulates the mitochondrial S-depalmitoylation of the nucleophilic active site residue of peroxiredoxin-5/PRDX5, a key antioxidant protein, therefore modulating mitochondrial antioxidant ability. Also catalyzes the deglucuronidation of mycophenolic acid acyl-glucuronide, an active metabolite of the immunosuppressant drug mycophenolate.</text>
</comment>
<evidence type="ECO:0000256" key="4">
    <source>
        <dbReference type="ARBA" id="ARBA00039132"/>
    </source>
</evidence>
<dbReference type="Gene3D" id="3.40.50.1820">
    <property type="entry name" value="alpha/beta hydrolase"/>
    <property type="match status" value="1"/>
</dbReference>
<dbReference type="Pfam" id="PF12697">
    <property type="entry name" value="Abhydrolase_6"/>
    <property type="match status" value="1"/>
</dbReference>
<keyword evidence="2 13" id="KW-0378">Hydrolase</keyword>
<evidence type="ECO:0000256" key="6">
    <source>
        <dbReference type="ARBA" id="ARBA00041520"/>
    </source>
</evidence>
<sequence length="254" mass="27758">MTKETELELAGPGGRRLACLHLPGTGPGVLFCAGFNSDMMGLKAQALAGWCAARGQQFTRFDYSGHGDSSGEFAEGTIGAWFEDTLAVLDSVTRGPQVLVGSSMGGWLSLLTALARPTRVVGLLGIAPAPDFTARLYRDRLSDAQREQLARQGYCQLPSEYGDEPYTISRTLIEEAQQHFLLEREIDLDIPVLLLQGQRDEAVPWTLALDLMAKIRSPEVEVQLVKNGDHRLSEPEDLERMFGALQVLLGRASN</sequence>
<dbReference type="SUPFAM" id="SSF53474">
    <property type="entry name" value="alpha/beta-Hydrolases"/>
    <property type="match status" value="1"/>
</dbReference>
<evidence type="ECO:0000256" key="1">
    <source>
        <dbReference type="ARBA" id="ARBA00012423"/>
    </source>
</evidence>
<evidence type="ECO:0000256" key="7">
    <source>
        <dbReference type="ARBA" id="ARBA00042645"/>
    </source>
</evidence>
<evidence type="ECO:0000313" key="14">
    <source>
        <dbReference type="Proteomes" id="UP000321039"/>
    </source>
</evidence>
<dbReference type="InterPro" id="IPR000073">
    <property type="entry name" value="AB_hydrolase_1"/>
</dbReference>
<evidence type="ECO:0000259" key="12">
    <source>
        <dbReference type="Pfam" id="PF12697"/>
    </source>
</evidence>
<dbReference type="EC" id="3.1.2.22" evidence="1"/>
<dbReference type="AlphaFoldDB" id="A0A5C9A5J7"/>
<dbReference type="GO" id="GO:0008474">
    <property type="term" value="F:palmitoyl-(protein) hydrolase activity"/>
    <property type="evidence" value="ECO:0007669"/>
    <property type="project" value="UniProtKB-EC"/>
</dbReference>
<protein>
    <recommendedName>
        <fullName evidence="5">Palmitoyl-protein thioesterase ABHD10, mitochondrial</fullName>
        <ecNumber evidence="4">3.1.1.93</ecNumber>
        <ecNumber evidence="1">3.1.2.22</ecNumber>
    </recommendedName>
    <alternativeName>
        <fullName evidence="7">Acyl-protein thioesterase ABHD10</fullName>
    </alternativeName>
    <alternativeName>
        <fullName evidence="8">Alpha/beta hydrolase domain-containing protein 10</fullName>
    </alternativeName>
    <alternativeName>
        <fullName evidence="6">Mycophenolic acid acyl-glucuronide esterase, mitochondrial</fullName>
    </alternativeName>
</protein>
<evidence type="ECO:0000256" key="2">
    <source>
        <dbReference type="ARBA" id="ARBA00022801"/>
    </source>
</evidence>
<evidence type="ECO:0000256" key="5">
    <source>
        <dbReference type="ARBA" id="ARBA00039314"/>
    </source>
</evidence>
<feature type="domain" description="AB hydrolase-1" evidence="12">
    <location>
        <begin position="30"/>
        <end position="237"/>
    </location>
</feature>
<dbReference type="EC" id="3.1.1.93" evidence="4"/>
<organism evidence="13 14">
    <name type="scientific">Parahaliea maris</name>
    <dbReference type="NCBI Taxonomy" id="2716870"/>
    <lineage>
        <taxon>Bacteria</taxon>
        <taxon>Pseudomonadati</taxon>
        <taxon>Pseudomonadota</taxon>
        <taxon>Gammaproteobacteria</taxon>
        <taxon>Cellvibrionales</taxon>
        <taxon>Halieaceae</taxon>
        <taxon>Parahaliea</taxon>
    </lineage>
</organism>
<evidence type="ECO:0000256" key="11">
    <source>
        <dbReference type="ARBA" id="ARBA00047972"/>
    </source>
</evidence>
<name>A0A5C9A5J7_9GAMM</name>
<keyword evidence="14" id="KW-1185">Reference proteome</keyword>
<dbReference type="GO" id="GO:0004553">
    <property type="term" value="F:hydrolase activity, hydrolyzing O-glycosyl compounds"/>
    <property type="evidence" value="ECO:0007669"/>
    <property type="project" value="TreeGrafter"/>
</dbReference>
<dbReference type="PANTHER" id="PTHR16138:SF7">
    <property type="entry name" value="PALMITOYL-PROTEIN THIOESTERASE ABHD10, MITOCHONDRIAL"/>
    <property type="match status" value="1"/>
</dbReference>
<reference evidence="13 14" key="1">
    <citation type="submission" date="2019-08" db="EMBL/GenBank/DDBJ databases">
        <title>Parahaliea maris sp. nov., isolated from the surface seawater.</title>
        <authorList>
            <person name="Liu Y."/>
        </authorList>
    </citation>
    <scope>NUCLEOTIDE SEQUENCE [LARGE SCALE GENOMIC DNA]</scope>
    <source>
        <strain evidence="13 14">HSLHS9</strain>
    </source>
</reference>
<evidence type="ECO:0000256" key="3">
    <source>
        <dbReference type="ARBA" id="ARBA00022946"/>
    </source>
</evidence>
<dbReference type="RefSeq" id="WP_148066338.1">
    <property type="nucleotide sequence ID" value="NZ_VRZA01000001.1"/>
</dbReference>
<accession>A0A5C9A5J7</accession>
<comment type="catalytic activity">
    <reaction evidence="11">
        <text>mycophenolic acid O-acyl-beta-D-glucuronide + H2O = mycophenolate + D-glucuronate + H(+)</text>
        <dbReference type="Rhea" id="RHEA:34179"/>
        <dbReference type="ChEBI" id="CHEBI:15377"/>
        <dbReference type="ChEBI" id="CHEBI:15378"/>
        <dbReference type="ChEBI" id="CHEBI:58720"/>
        <dbReference type="ChEBI" id="CHEBI:62932"/>
        <dbReference type="ChEBI" id="CHEBI:66982"/>
        <dbReference type="EC" id="3.1.1.93"/>
    </reaction>
    <physiologicalReaction direction="left-to-right" evidence="11">
        <dbReference type="Rhea" id="RHEA:34180"/>
    </physiologicalReaction>
</comment>
<dbReference type="GO" id="GO:0102390">
    <property type="term" value="F:mycophenolic acid acyl-glucuronide esterase activity"/>
    <property type="evidence" value="ECO:0007669"/>
    <property type="project" value="UniProtKB-EC"/>
</dbReference>
<evidence type="ECO:0000256" key="10">
    <source>
        <dbReference type="ARBA" id="ARBA00047409"/>
    </source>
</evidence>
<gene>
    <name evidence="13" type="ORF">FV139_00760</name>
</gene>
<dbReference type="PANTHER" id="PTHR16138">
    <property type="entry name" value="MYCOPHENOLIC ACID ACYL-GLUCURONIDE ESTERASE, MITOCHONDRIAL"/>
    <property type="match status" value="1"/>
</dbReference>
<dbReference type="Proteomes" id="UP000321039">
    <property type="component" value="Unassembled WGS sequence"/>
</dbReference>
<dbReference type="InterPro" id="IPR029058">
    <property type="entry name" value="AB_hydrolase_fold"/>
</dbReference>
<evidence type="ECO:0000256" key="9">
    <source>
        <dbReference type="ARBA" id="ARBA00046047"/>
    </source>
</evidence>
<comment type="caution">
    <text evidence="13">The sequence shown here is derived from an EMBL/GenBank/DDBJ whole genome shotgun (WGS) entry which is preliminary data.</text>
</comment>
<evidence type="ECO:0000256" key="8">
    <source>
        <dbReference type="ARBA" id="ARBA00042704"/>
    </source>
</evidence>
<comment type="catalytic activity">
    <reaction evidence="10">
        <text>S-hexadecanoyl-L-cysteinyl-[protein] + H2O = L-cysteinyl-[protein] + hexadecanoate + H(+)</text>
        <dbReference type="Rhea" id="RHEA:19233"/>
        <dbReference type="Rhea" id="RHEA-COMP:10131"/>
        <dbReference type="Rhea" id="RHEA-COMP:11032"/>
        <dbReference type="ChEBI" id="CHEBI:7896"/>
        <dbReference type="ChEBI" id="CHEBI:15377"/>
        <dbReference type="ChEBI" id="CHEBI:15378"/>
        <dbReference type="ChEBI" id="CHEBI:29950"/>
        <dbReference type="ChEBI" id="CHEBI:74151"/>
        <dbReference type="EC" id="3.1.2.22"/>
    </reaction>
    <physiologicalReaction direction="left-to-right" evidence="10">
        <dbReference type="Rhea" id="RHEA:19234"/>
    </physiologicalReaction>
</comment>
<keyword evidence="3" id="KW-0809">Transit peptide</keyword>
<dbReference type="InterPro" id="IPR052382">
    <property type="entry name" value="ABHD10_acyl-thioesterase"/>
</dbReference>
<evidence type="ECO:0000313" key="13">
    <source>
        <dbReference type="EMBL" id="TXS96068.1"/>
    </source>
</evidence>
<dbReference type="EMBL" id="VRZA01000001">
    <property type="protein sequence ID" value="TXS96068.1"/>
    <property type="molecule type" value="Genomic_DNA"/>
</dbReference>
<proteinExistence type="predicted"/>